<dbReference type="Pfam" id="PF00061">
    <property type="entry name" value="Lipocalin"/>
    <property type="match status" value="2"/>
</dbReference>
<evidence type="ECO:0000256" key="2">
    <source>
        <dbReference type="ARBA" id="ARBA00006889"/>
    </source>
</evidence>
<dbReference type="Proteomes" id="UP000028990">
    <property type="component" value="Unassembled WGS sequence"/>
</dbReference>
<comment type="subcellular location">
    <subcellularLocation>
        <location evidence="1">Secreted</location>
    </subcellularLocation>
</comment>
<comment type="similarity">
    <text evidence="2">Belongs to the calycin superfamily. Lipocalin family.</text>
</comment>
<evidence type="ECO:0000256" key="1">
    <source>
        <dbReference type="ARBA" id="ARBA00004613"/>
    </source>
</evidence>
<dbReference type="InterPro" id="IPR002448">
    <property type="entry name" value="OBP-like"/>
</dbReference>
<sequence>MPYSHFAKPESTMFHVPNVNLPLQINGDWRTLFIAADNVEKIEEGGELRAYIRHLECHHGCRNISVRFYVTKDGVCKVFTIVGVKDEARGVYVADYVHATRTKPSTNLPSVNLPLQIDGDWRSHSIAADKVEKIEDGGELRVYFRQLQCQDGCKNISIKFYVKKDGMFQEFTVVGVKDEARGVYVAEYSGKNYFSVVYNTEKVIIFHNINVDEAGITTNVILATGKRDSLTVEEQQKFAKVVQDYGIPEQNIRPVILTDTCPE</sequence>
<dbReference type="InterPro" id="IPR002345">
    <property type="entry name" value="Lipocalin"/>
</dbReference>
<accession>A0A091E196</accession>
<dbReference type="InterPro" id="IPR012674">
    <property type="entry name" value="Calycin"/>
</dbReference>
<proteinExistence type="inferred from homology"/>
<evidence type="ECO:0000313" key="5">
    <source>
        <dbReference type="EMBL" id="KFO37102.1"/>
    </source>
</evidence>
<gene>
    <name evidence="5" type="ORF">H920_01483</name>
</gene>
<dbReference type="EMBL" id="KN121103">
    <property type="protein sequence ID" value="KFO37102.1"/>
    <property type="molecule type" value="Genomic_DNA"/>
</dbReference>
<dbReference type="PANTHER" id="PTHR11430">
    <property type="entry name" value="LIPOCALIN"/>
    <property type="match status" value="1"/>
</dbReference>
<evidence type="ECO:0000313" key="6">
    <source>
        <dbReference type="Proteomes" id="UP000028990"/>
    </source>
</evidence>
<evidence type="ECO:0000256" key="3">
    <source>
        <dbReference type="ARBA" id="ARBA00022525"/>
    </source>
</evidence>
<dbReference type="PRINTS" id="PR01173">
    <property type="entry name" value="ODORANTBNDNG"/>
</dbReference>
<dbReference type="eggNOG" id="ENOG502TDZD">
    <property type="taxonomic scope" value="Eukaryota"/>
</dbReference>
<keyword evidence="3" id="KW-0964">Secreted</keyword>
<dbReference type="GO" id="GO:0036094">
    <property type="term" value="F:small molecule binding"/>
    <property type="evidence" value="ECO:0007669"/>
    <property type="project" value="InterPro"/>
</dbReference>
<dbReference type="GO" id="GO:0005549">
    <property type="term" value="F:odorant binding"/>
    <property type="evidence" value="ECO:0007669"/>
    <property type="project" value="TreeGrafter"/>
</dbReference>
<reference evidence="5 6" key="1">
    <citation type="submission" date="2013-11" db="EMBL/GenBank/DDBJ databases">
        <title>The Damaraland mole rat (Fukomys damarensis) genome and evolution of African mole rats.</title>
        <authorList>
            <person name="Gladyshev V.N."/>
            <person name="Fang X."/>
        </authorList>
    </citation>
    <scope>NUCLEOTIDE SEQUENCE [LARGE SCALE GENOMIC DNA]</scope>
    <source>
        <tissue evidence="5">Liver</tissue>
    </source>
</reference>
<protein>
    <submittedName>
        <fullName evidence="5">Odorant-binding protein</fullName>
    </submittedName>
</protein>
<feature type="domain" description="Lipocalin/cytosolic fatty-acid binding" evidence="4">
    <location>
        <begin position="119"/>
        <end position="253"/>
    </location>
</feature>
<evidence type="ECO:0000259" key="4">
    <source>
        <dbReference type="Pfam" id="PF00061"/>
    </source>
</evidence>
<dbReference type="AlphaFoldDB" id="A0A091E196"/>
<organism evidence="5 6">
    <name type="scientific">Fukomys damarensis</name>
    <name type="common">Damaraland mole rat</name>
    <name type="synonym">Cryptomys damarensis</name>
    <dbReference type="NCBI Taxonomy" id="885580"/>
    <lineage>
        <taxon>Eukaryota</taxon>
        <taxon>Metazoa</taxon>
        <taxon>Chordata</taxon>
        <taxon>Craniata</taxon>
        <taxon>Vertebrata</taxon>
        <taxon>Euteleostomi</taxon>
        <taxon>Mammalia</taxon>
        <taxon>Eutheria</taxon>
        <taxon>Euarchontoglires</taxon>
        <taxon>Glires</taxon>
        <taxon>Rodentia</taxon>
        <taxon>Hystricomorpha</taxon>
        <taxon>Bathyergidae</taxon>
        <taxon>Fukomys</taxon>
    </lineage>
</organism>
<keyword evidence="6" id="KW-1185">Reference proteome</keyword>
<dbReference type="PANTHER" id="PTHR11430:SF65">
    <property type="entry name" value="ODORANT-BINDING PROTEIN 1A-RELATED"/>
    <property type="match status" value="1"/>
</dbReference>
<dbReference type="InterPro" id="IPR000566">
    <property type="entry name" value="Lipocln_cytosolic_FA-bd_dom"/>
</dbReference>
<name>A0A091E196_FUKDA</name>
<dbReference type="SUPFAM" id="SSF50814">
    <property type="entry name" value="Lipocalins"/>
    <property type="match status" value="2"/>
</dbReference>
<dbReference type="Gene3D" id="2.40.128.20">
    <property type="match status" value="2"/>
</dbReference>
<dbReference type="GO" id="GO:0005615">
    <property type="term" value="C:extracellular space"/>
    <property type="evidence" value="ECO:0007669"/>
    <property type="project" value="TreeGrafter"/>
</dbReference>
<feature type="domain" description="Lipocalin/cytosolic fatty-acid binding" evidence="4">
    <location>
        <begin position="26"/>
        <end position="98"/>
    </location>
</feature>